<dbReference type="Proteomes" id="UP000002487">
    <property type="component" value="Chromosome"/>
</dbReference>
<dbReference type="EnsemblBacteria" id="AAM07835">
    <property type="protein sequence ID" value="AAM07835"/>
    <property type="gene ID" value="MA_4495"/>
</dbReference>
<accession>Q8THL9</accession>
<dbReference type="STRING" id="188937.MA_4495"/>
<organism evidence="1 2">
    <name type="scientific">Methanosarcina acetivorans (strain ATCC 35395 / DSM 2834 / JCM 12185 / C2A)</name>
    <dbReference type="NCBI Taxonomy" id="188937"/>
    <lineage>
        <taxon>Archaea</taxon>
        <taxon>Methanobacteriati</taxon>
        <taxon>Methanobacteriota</taxon>
        <taxon>Stenosarchaea group</taxon>
        <taxon>Methanomicrobia</taxon>
        <taxon>Methanosarcinales</taxon>
        <taxon>Methanosarcinaceae</taxon>
        <taxon>Methanosarcina</taxon>
    </lineage>
</organism>
<protein>
    <submittedName>
        <fullName evidence="1">Uncharacterized protein</fullName>
    </submittedName>
</protein>
<sequence>MLNKKIPVRKKRISSGYLRERSSLKLIMKYIRNRVVFAGKSTFEVRNSRRFPIFSETGVVFAKEQNCLLPDAIFPQTGHHPISFFICSNEAALAGIYFLSRMIYEFFHFPYPLSK</sequence>
<keyword evidence="2" id="KW-1185">Reference proteome</keyword>
<name>Q8THL9_METAC</name>
<evidence type="ECO:0000313" key="2">
    <source>
        <dbReference type="Proteomes" id="UP000002487"/>
    </source>
</evidence>
<dbReference type="InParanoid" id="Q8THL9"/>
<dbReference type="HOGENOM" id="CLU_2103474_0_0_2"/>
<evidence type="ECO:0000313" key="1">
    <source>
        <dbReference type="EMBL" id="AAM07835.1"/>
    </source>
</evidence>
<dbReference type="KEGG" id="mac:MA_4495"/>
<reference evidence="1 2" key="1">
    <citation type="journal article" date="2002" name="Genome Res.">
        <title>The genome of Methanosarcina acetivorans reveals extensive metabolic and physiological diversity.</title>
        <authorList>
            <person name="Galagan J.E."/>
            <person name="Nusbaum C."/>
            <person name="Roy A."/>
            <person name="Endrizzi M.G."/>
            <person name="Macdonald P."/>
            <person name="FitzHugh W."/>
            <person name="Calvo S."/>
            <person name="Engels R."/>
            <person name="Smirnov S."/>
            <person name="Atnoor D."/>
            <person name="Brown A."/>
            <person name="Allen N."/>
            <person name="Naylor J."/>
            <person name="Stange-Thomann N."/>
            <person name="DeArellano K."/>
            <person name="Johnson R."/>
            <person name="Linton L."/>
            <person name="McEwan P."/>
            <person name="McKernan K."/>
            <person name="Talamas J."/>
            <person name="Tirrell A."/>
            <person name="Ye W."/>
            <person name="Zimmer A."/>
            <person name="Barber R.D."/>
            <person name="Cann I."/>
            <person name="Graham D.E."/>
            <person name="Grahame D.A."/>
            <person name="Guss A."/>
            <person name="Hedderich R."/>
            <person name="Ingram-Smith C."/>
            <person name="Kuettner C.H."/>
            <person name="Krzycki J.A."/>
            <person name="Leigh J.A."/>
            <person name="Li W."/>
            <person name="Liu J."/>
            <person name="Mukhopadhyay B."/>
            <person name="Reeve J.N."/>
            <person name="Smith K."/>
            <person name="Springer T.A."/>
            <person name="Umayam L.A."/>
            <person name="White O."/>
            <person name="White R.H."/>
            <person name="de Macario E.C."/>
            <person name="Ferry J.G."/>
            <person name="Jarrell K.F."/>
            <person name="Jing H."/>
            <person name="Macario A.J.L."/>
            <person name="Paulsen I."/>
            <person name="Pritchett M."/>
            <person name="Sowers K.R."/>
            <person name="Swanson R.V."/>
            <person name="Zinder S.H."/>
            <person name="Lander E."/>
            <person name="Metcalf W.W."/>
            <person name="Birren B."/>
        </authorList>
    </citation>
    <scope>NUCLEOTIDE SEQUENCE [LARGE SCALE GENOMIC DNA]</scope>
    <source>
        <strain evidence="2">ATCC 35395 / DSM 2834 / JCM 12185 / C2A</strain>
    </source>
</reference>
<proteinExistence type="predicted"/>
<dbReference type="EMBL" id="AE010299">
    <property type="protein sequence ID" value="AAM07835.1"/>
    <property type="molecule type" value="Genomic_DNA"/>
</dbReference>
<gene>
    <name evidence="1" type="ordered locus">MA_4495</name>
</gene>
<dbReference type="AlphaFoldDB" id="Q8THL9"/>